<keyword evidence="1" id="KW-0732">Signal</keyword>
<keyword evidence="2" id="KW-1185">Reference proteome</keyword>
<dbReference type="AlphaFoldDB" id="A0A7E4VK03"/>
<accession>A0A7E4VK03</accession>
<proteinExistence type="predicted"/>
<protein>
    <submittedName>
        <fullName evidence="3">Secreted protein</fullName>
    </submittedName>
</protein>
<dbReference type="WBParaSite" id="Pan_g21461.t1">
    <property type="protein sequence ID" value="Pan_g21461.t1"/>
    <property type="gene ID" value="Pan_g21461"/>
</dbReference>
<evidence type="ECO:0000256" key="1">
    <source>
        <dbReference type="SAM" id="SignalP"/>
    </source>
</evidence>
<name>A0A7E4VK03_PANRE</name>
<organism evidence="2 3">
    <name type="scientific">Panagrellus redivivus</name>
    <name type="common">Microworm</name>
    <dbReference type="NCBI Taxonomy" id="6233"/>
    <lineage>
        <taxon>Eukaryota</taxon>
        <taxon>Metazoa</taxon>
        <taxon>Ecdysozoa</taxon>
        <taxon>Nematoda</taxon>
        <taxon>Chromadorea</taxon>
        <taxon>Rhabditida</taxon>
        <taxon>Tylenchina</taxon>
        <taxon>Panagrolaimomorpha</taxon>
        <taxon>Panagrolaimoidea</taxon>
        <taxon>Panagrolaimidae</taxon>
        <taxon>Panagrellus</taxon>
    </lineage>
</organism>
<reference evidence="3" key="2">
    <citation type="submission" date="2020-10" db="UniProtKB">
        <authorList>
            <consortium name="WormBaseParasite"/>
        </authorList>
    </citation>
    <scope>IDENTIFICATION</scope>
</reference>
<sequence length="96" mass="10687">MFPRVLLFTLVSIMLFVKYEAAAPIRGAMSSSLPLNQMSVNQGNGRKSRSTFLHRLADITKVPYVGSSIKQPIKTDSTTPVTVKTVSAHHFFYIEN</sequence>
<reference evidence="2" key="1">
    <citation type="journal article" date="2013" name="Genetics">
        <title>The draft genome and transcriptome of Panagrellus redivivus are shaped by the harsh demands of a free-living lifestyle.</title>
        <authorList>
            <person name="Srinivasan J."/>
            <person name="Dillman A.R."/>
            <person name="Macchietto M.G."/>
            <person name="Heikkinen L."/>
            <person name="Lakso M."/>
            <person name="Fracchia K.M."/>
            <person name="Antoshechkin I."/>
            <person name="Mortazavi A."/>
            <person name="Wong G."/>
            <person name="Sternberg P.W."/>
        </authorList>
    </citation>
    <scope>NUCLEOTIDE SEQUENCE [LARGE SCALE GENOMIC DNA]</scope>
    <source>
        <strain evidence="2">MT8872</strain>
    </source>
</reference>
<feature type="signal peptide" evidence="1">
    <location>
        <begin position="1"/>
        <end position="22"/>
    </location>
</feature>
<dbReference type="Proteomes" id="UP000492821">
    <property type="component" value="Unassembled WGS sequence"/>
</dbReference>
<evidence type="ECO:0000313" key="2">
    <source>
        <dbReference type="Proteomes" id="UP000492821"/>
    </source>
</evidence>
<evidence type="ECO:0000313" key="3">
    <source>
        <dbReference type="WBParaSite" id="Pan_g21461.t1"/>
    </source>
</evidence>
<feature type="chain" id="PRO_5028882930" evidence="1">
    <location>
        <begin position="23"/>
        <end position="96"/>
    </location>
</feature>